<evidence type="ECO:0000313" key="1">
    <source>
        <dbReference type="EMBL" id="KAI8426857.1"/>
    </source>
</evidence>
<gene>
    <name evidence="1" type="ORF">MSG28_014538</name>
</gene>
<name>A0ACC0JSC0_CHOFU</name>
<organism evidence="1 2">
    <name type="scientific">Choristoneura fumiferana</name>
    <name type="common">Spruce budworm moth</name>
    <name type="synonym">Archips fumiferana</name>
    <dbReference type="NCBI Taxonomy" id="7141"/>
    <lineage>
        <taxon>Eukaryota</taxon>
        <taxon>Metazoa</taxon>
        <taxon>Ecdysozoa</taxon>
        <taxon>Arthropoda</taxon>
        <taxon>Hexapoda</taxon>
        <taxon>Insecta</taxon>
        <taxon>Pterygota</taxon>
        <taxon>Neoptera</taxon>
        <taxon>Endopterygota</taxon>
        <taxon>Lepidoptera</taxon>
        <taxon>Glossata</taxon>
        <taxon>Ditrysia</taxon>
        <taxon>Tortricoidea</taxon>
        <taxon>Tortricidae</taxon>
        <taxon>Tortricinae</taxon>
        <taxon>Choristoneura</taxon>
    </lineage>
</organism>
<accession>A0ACC0JSC0</accession>
<proteinExistence type="predicted"/>
<keyword evidence="2" id="KW-1185">Reference proteome</keyword>
<evidence type="ECO:0000313" key="2">
    <source>
        <dbReference type="Proteomes" id="UP001064048"/>
    </source>
</evidence>
<reference evidence="1 2" key="1">
    <citation type="journal article" date="2022" name="Genome Biol. Evol.">
        <title>The Spruce Budworm Genome: Reconstructing the Evolutionary History of Antifreeze Proteins.</title>
        <authorList>
            <person name="Beliveau C."/>
            <person name="Gagne P."/>
            <person name="Picq S."/>
            <person name="Vernygora O."/>
            <person name="Keeling C.I."/>
            <person name="Pinkney K."/>
            <person name="Doucet D."/>
            <person name="Wen F."/>
            <person name="Johnston J.S."/>
            <person name="Maaroufi H."/>
            <person name="Boyle B."/>
            <person name="Laroche J."/>
            <person name="Dewar K."/>
            <person name="Juretic N."/>
            <person name="Blackburn G."/>
            <person name="Nisole A."/>
            <person name="Brunet B."/>
            <person name="Brandao M."/>
            <person name="Lumley L."/>
            <person name="Duan J."/>
            <person name="Quan G."/>
            <person name="Lucarotti C.J."/>
            <person name="Roe A.D."/>
            <person name="Sperling F.A.H."/>
            <person name="Levesque R.C."/>
            <person name="Cusson M."/>
        </authorList>
    </citation>
    <scope>NUCLEOTIDE SEQUENCE [LARGE SCALE GENOMIC DNA]</scope>
    <source>
        <strain evidence="1">Glfc:IPQL:Cfum</strain>
    </source>
</reference>
<dbReference type="EMBL" id="CM046126">
    <property type="protein sequence ID" value="KAI8426857.1"/>
    <property type="molecule type" value="Genomic_DNA"/>
</dbReference>
<protein>
    <submittedName>
        <fullName evidence="1">Uncharacterized protein</fullName>
    </submittedName>
</protein>
<sequence length="556" mass="64373">MDGPSFGQCRICHSEGAHRNIKKVYYSNGVKEIYYDMFVACFNLQLLQSADTMLICLLCVQQLRDAITFRSQVVDSEQKLAQGVAEAGTMFIEAAIEQVKSYDVKVEIDSGNLKQESDFEGEEVESCCSMATQVCGTEMIQGEAALLARFPKGSARLPTRRSLYSICKTFVSHLDSLRGKKIPSHKVLESMKNSKSTKLANKRIYMTEKLAHVNNICTLLENSNVTPFKSKNRSGYPCYYCWKVCENLQALKEHQHEEQNKTNIKRIMNKYTVDGLVMYVDVTNLKCTICNKDMPSLTVLKEHLSKEHKKEWSNVEDRVLPFKLSEENNFECQVCKFTFETFGSIERHMNQHYRNYVCEECGAGFVNKLRLKVHIKTLHVAGSFPCISCKKMFTTQQKYRTHVDTVHKMLKKNKCPKCPERFAEYFKRQKHMVEVHGLAPLKYKCNVCEKTYNRRYHLSCHMKRCHLEEKEIQCQFCSYMCYTKGELTAHLVKHNSERAFECSVCKKSYARKKTLTEHMRIHNNDRRFACTVCGLAFVQNCSLKGHIKTHHPEYVV</sequence>
<dbReference type="Proteomes" id="UP001064048">
    <property type="component" value="Chromosome 26"/>
</dbReference>
<comment type="caution">
    <text evidence="1">The sequence shown here is derived from an EMBL/GenBank/DDBJ whole genome shotgun (WGS) entry which is preliminary data.</text>
</comment>